<dbReference type="HOGENOM" id="CLU_039914_2_0_7"/>
<name>B8DQL8_NITV9</name>
<evidence type="ECO:0000256" key="5">
    <source>
        <dbReference type="ARBA" id="ARBA00022989"/>
    </source>
</evidence>
<dbReference type="eggNOG" id="COG0701">
    <property type="taxonomic scope" value="Bacteria"/>
</dbReference>
<gene>
    <name evidence="9" type="ordered locus">DvMF_2194</name>
</gene>
<dbReference type="PANTHER" id="PTHR34184">
    <property type="entry name" value="UPF0718 PROTEIN YCGR"/>
    <property type="match status" value="1"/>
</dbReference>
<evidence type="ECO:0000256" key="6">
    <source>
        <dbReference type="ARBA" id="ARBA00023136"/>
    </source>
</evidence>
<organism evidence="9">
    <name type="scientific">Nitratidesulfovibrio vulgaris (strain DSM 19637 / Miyazaki F)</name>
    <name type="common">Desulfovibrio vulgaris</name>
    <dbReference type="NCBI Taxonomy" id="883"/>
    <lineage>
        <taxon>Bacteria</taxon>
        <taxon>Pseudomonadati</taxon>
        <taxon>Thermodesulfobacteriota</taxon>
        <taxon>Desulfovibrionia</taxon>
        <taxon>Desulfovibrionales</taxon>
        <taxon>Desulfovibrionaceae</taxon>
        <taxon>Nitratidesulfovibrio</taxon>
    </lineage>
</organism>
<dbReference type="InterPro" id="IPR005524">
    <property type="entry name" value="DUF318"/>
</dbReference>
<comment type="subcellular location">
    <subcellularLocation>
        <location evidence="1">Cell membrane</location>
        <topology evidence="1">Multi-pass membrane protein</topology>
    </subcellularLocation>
</comment>
<dbReference type="EMBL" id="CP001197">
    <property type="protein sequence ID" value="ACL09137.1"/>
    <property type="molecule type" value="Genomic_DNA"/>
</dbReference>
<feature type="transmembrane region" description="Helical" evidence="8">
    <location>
        <begin position="299"/>
        <end position="319"/>
    </location>
</feature>
<dbReference type="PANTHER" id="PTHR34184:SF4">
    <property type="entry name" value="UPF0718 PROTEIN YCGR"/>
    <property type="match status" value="1"/>
</dbReference>
<dbReference type="OrthoDB" id="9810876at2"/>
<evidence type="ECO:0000313" key="9">
    <source>
        <dbReference type="EMBL" id="ACL09137.1"/>
    </source>
</evidence>
<comment type="similarity">
    <text evidence="2">Belongs to the UPF0718 family.</text>
</comment>
<feature type="transmembrane region" description="Helical" evidence="8">
    <location>
        <begin position="116"/>
        <end position="135"/>
    </location>
</feature>
<dbReference type="GO" id="GO:0005886">
    <property type="term" value="C:plasma membrane"/>
    <property type="evidence" value="ECO:0007669"/>
    <property type="project" value="UniProtKB-SubCell"/>
</dbReference>
<evidence type="ECO:0000256" key="8">
    <source>
        <dbReference type="SAM" id="Phobius"/>
    </source>
</evidence>
<feature type="region of interest" description="Disordered" evidence="7">
    <location>
        <begin position="168"/>
        <end position="187"/>
    </location>
</feature>
<dbReference type="STRING" id="883.DvMF_2194"/>
<keyword evidence="6 8" id="KW-0472">Membrane</keyword>
<feature type="transmembrane region" description="Helical" evidence="8">
    <location>
        <begin position="53"/>
        <end position="75"/>
    </location>
</feature>
<dbReference type="KEGG" id="dvm:DvMF_2194"/>
<keyword evidence="5 8" id="KW-1133">Transmembrane helix</keyword>
<feature type="transmembrane region" description="Helical" evidence="8">
    <location>
        <begin position="12"/>
        <end position="33"/>
    </location>
</feature>
<evidence type="ECO:0000256" key="2">
    <source>
        <dbReference type="ARBA" id="ARBA00006386"/>
    </source>
</evidence>
<protein>
    <submittedName>
        <fullName evidence="9">Permease</fullName>
    </submittedName>
</protein>
<keyword evidence="3" id="KW-1003">Cell membrane</keyword>
<dbReference type="Pfam" id="PF03773">
    <property type="entry name" value="ArsP_1"/>
    <property type="match status" value="1"/>
</dbReference>
<evidence type="ECO:0000256" key="1">
    <source>
        <dbReference type="ARBA" id="ARBA00004651"/>
    </source>
</evidence>
<evidence type="ECO:0000256" key="3">
    <source>
        <dbReference type="ARBA" id="ARBA00022475"/>
    </source>
</evidence>
<feature type="transmembrane region" description="Helical" evidence="8">
    <location>
        <begin position="339"/>
        <end position="363"/>
    </location>
</feature>
<keyword evidence="4 8" id="KW-0812">Transmembrane</keyword>
<reference evidence="9" key="1">
    <citation type="submission" date="2008-10" db="EMBL/GenBank/DDBJ databases">
        <title>Complete sequence of Desulfovibrio vulgaris str. 'Miyazaki F'.</title>
        <authorList>
            <person name="Lucas S."/>
            <person name="Copeland A."/>
            <person name="Lapidus A."/>
            <person name="Glavina del Rio T."/>
            <person name="Dalin E."/>
            <person name="Tice H."/>
            <person name="Bruce D."/>
            <person name="Goodwin L."/>
            <person name="Pitluck S."/>
            <person name="Sims D."/>
            <person name="Brettin T."/>
            <person name="Detter J.C."/>
            <person name="Han C."/>
            <person name="Larimer F."/>
            <person name="Land M."/>
            <person name="Hauser L."/>
            <person name="Kyrpides N."/>
            <person name="Mikhailova N."/>
            <person name="Hazen T.C."/>
            <person name="Richardson P."/>
        </authorList>
    </citation>
    <scope>NUCLEOTIDE SEQUENCE</scope>
    <source>
        <strain evidence="9">Miyazaki F</strain>
    </source>
</reference>
<dbReference type="InterPro" id="IPR052923">
    <property type="entry name" value="UPF0718"/>
</dbReference>
<evidence type="ECO:0000256" key="4">
    <source>
        <dbReference type="ARBA" id="ARBA00022692"/>
    </source>
</evidence>
<dbReference type="PROSITE" id="PS51257">
    <property type="entry name" value="PROKAR_LIPOPROTEIN"/>
    <property type="match status" value="1"/>
</dbReference>
<dbReference type="AlphaFoldDB" id="B8DQL8"/>
<proteinExistence type="inferred from homology"/>
<feature type="compositionally biased region" description="Low complexity" evidence="7">
    <location>
        <begin position="169"/>
        <end position="178"/>
    </location>
</feature>
<accession>B8DQL8</accession>
<feature type="transmembrane region" description="Helical" evidence="8">
    <location>
        <begin position="87"/>
        <end position="110"/>
    </location>
</feature>
<evidence type="ECO:0000256" key="7">
    <source>
        <dbReference type="SAM" id="MobiDB-lite"/>
    </source>
</evidence>
<sequence>MDVRLIHLAQTALAVFLEALPFLVLGSLVSACMEVFVPRAWVERRVPKSLPGALAFGVALGTVLPTCECGVVPVVRRMMGKGVPVPAAVAYMLAAPVVNPVVMVSTWVAFRGDMLMTGLRAAVVAATAVAVGISVRRMVVGGALRAHVSGGPDACGCGCGHDDAEFGHAHAGPASGPASGQGGGQGGAQAPLLPQFSEVQAAMMAVPAASAAAGAASPTLIPPAAAVSRAAQVHGVARHMTADLLDACAWLLPGALAAAAFRTFTPPEALFLFMDTPALAIPALMGLAVLLSVCSEADAFVAASFVGFPASARLAFVALGPMLDLKLMAMYGAAFRRGLVLRLVVLPTLCVWAACMLLAGLGVPE</sequence>
<feature type="transmembrane region" description="Helical" evidence="8">
    <location>
        <begin position="270"/>
        <end position="293"/>
    </location>
</feature>